<dbReference type="EMBL" id="JBDZYD010000001">
    <property type="protein sequence ID" value="MEQ0557465.1"/>
    <property type="molecule type" value="Genomic_DNA"/>
</dbReference>
<proteinExistence type="predicted"/>
<feature type="domain" description="Cysteine-rich CPCC" evidence="1">
    <location>
        <begin position="7"/>
        <end position="81"/>
    </location>
</feature>
<dbReference type="Pfam" id="PF14206">
    <property type="entry name" value="Cys_rich_CPCC"/>
    <property type="match status" value="1"/>
</dbReference>
<gene>
    <name evidence="2" type="ORF">ABJI51_00185</name>
</gene>
<organism evidence="2 3">
    <name type="scientific">Amycolatopsis melonis</name>
    <dbReference type="NCBI Taxonomy" id="3156488"/>
    <lineage>
        <taxon>Bacteria</taxon>
        <taxon>Bacillati</taxon>
        <taxon>Actinomycetota</taxon>
        <taxon>Actinomycetes</taxon>
        <taxon>Pseudonocardiales</taxon>
        <taxon>Pseudonocardiaceae</taxon>
        <taxon>Amycolatopsis</taxon>
    </lineage>
</organism>
<dbReference type="Proteomes" id="UP001440984">
    <property type="component" value="Unassembled WGS sequence"/>
</dbReference>
<sequence length="125" mass="14419">MDSPAPYPCPCCGHRMFADPPGNHEICRVCFWEDDNIQLRWPDRPGGANSLSLIDAQRAYAELGAMEHRFTGIVRMAAPDEPLDDGWRPVDLAVDDFEPMDVSEAPWPADLTSLYWWRPTFWRRR</sequence>
<evidence type="ECO:0000259" key="1">
    <source>
        <dbReference type="Pfam" id="PF14206"/>
    </source>
</evidence>
<protein>
    <submittedName>
        <fullName evidence="2">CPCC family cysteine-rich protein</fullName>
    </submittedName>
</protein>
<keyword evidence="3" id="KW-1185">Reference proteome</keyword>
<evidence type="ECO:0000313" key="2">
    <source>
        <dbReference type="EMBL" id="MEQ0557465.1"/>
    </source>
</evidence>
<dbReference type="RefSeq" id="WP_348946748.1">
    <property type="nucleotide sequence ID" value="NZ_JBDZYD010000001.1"/>
</dbReference>
<name>A0ABV0L588_9PSEU</name>
<accession>A0ABV0L588</accession>
<reference evidence="2 3" key="1">
    <citation type="submission" date="2024-05" db="EMBL/GenBank/DDBJ databases">
        <authorList>
            <person name="Zhao H."/>
            <person name="Xu Y."/>
            <person name="Lin S."/>
            <person name="Spain J.C."/>
            <person name="Zhou N.-Y."/>
        </authorList>
    </citation>
    <scope>NUCLEOTIDE SEQUENCE [LARGE SCALE GENOMIC DNA]</scope>
    <source>
        <strain evidence="2 3">NEAU-NG30</strain>
    </source>
</reference>
<dbReference type="InterPro" id="IPR025983">
    <property type="entry name" value="Cys_rich_CPCC"/>
</dbReference>
<evidence type="ECO:0000313" key="3">
    <source>
        <dbReference type="Proteomes" id="UP001440984"/>
    </source>
</evidence>
<comment type="caution">
    <text evidence="2">The sequence shown here is derived from an EMBL/GenBank/DDBJ whole genome shotgun (WGS) entry which is preliminary data.</text>
</comment>